<dbReference type="Pfam" id="PF01266">
    <property type="entry name" value="DAO"/>
    <property type="match status" value="1"/>
</dbReference>
<reference evidence="3" key="1">
    <citation type="submission" date="2022-11" db="EMBL/GenBank/DDBJ databases">
        <title>Hoeflea poritis sp. nov., isolated from scleractinian coral Porites lutea.</title>
        <authorList>
            <person name="Zhang G."/>
            <person name="Wei Q."/>
            <person name="Cai L."/>
        </authorList>
    </citation>
    <scope>NUCLEOTIDE SEQUENCE</scope>
    <source>
        <strain evidence="3">E7-10</strain>
    </source>
</reference>
<dbReference type="InterPro" id="IPR006076">
    <property type="entry name" value="FAD-dep_OxRdtase"/>
</dbReference>
<keyword evidence="4" id="KW-1185">Reference proteome</keyword>
<evidence type="ECO:0000313" key="4">
    <source>
        <dbReference type="Proteomes" id="UP001148313"/>
    </source>
</evidence>
<dbReference type="InterPro" id="IPR036188">
    <property type="entry name" value="FAD/NAD-bd_sf"/>
</dbReference>
<gene>
    <name evidence="3" type="ORF">OOZ53_13390</name>
</gene>
<keyword evidence="1" id="KW-0560">Oxidoreductase</keyword>
<name>A0ABT4VP05_9HYPH</name>
<dbReference type="Gene3D" id="3.50.50.60">
    <property type="entry name" value="FAD/NAD(P)-binding domain"/>
    <property type="match status" value="1"/>
</dbReference>
<dbReference type="PANTHER" id="PTHR13847:SF281">
    <property type="entry name" value="FAD DEPENDENT OXIDOREDUCTASE DOMAIN-CONTAINING PROTEIN"/>
    <property type="match status" value="1"/>
</dbReference>
<accession>A0ABT4VP05</accession>
<dbReference type="PANTHER" id="PTHR13847">
    <property type="entry name" value="SARCOSINE DEHYDROGENASE-RELATED"/>
    <property type="match status" value="1"/>
</dbReference>
<dbReference type="RefSeq" id="WP_271090090.1">
    <property type="nucleotide sequence ID" value="NZ_JAPJZH010000007.1"/>
</dbReference>
<protein>
    <submittedName>
        <fullName evidence="3">FAD-binding oxidoreductase</fullName>
    </submittedName>
</protein>
<dbReference type="Proteomes" id="UP001148313">
    <property type="component" value="Unassembled WGS sequence"/>
</dbReference>
<dbReference type="SUPFAM" id="SSF51905">
    <property type="entry name" value="FAD/NAD(P)-binding domain"/>
    <property type="match status" value="1"/>
</dbReference>
<sequence>MTAVTKQPFDPGPAAWNEILPAATAFDSLASDFQADVLVIGGGFAGLSAARRLKQLQPDATVAVVDARRIAEGPAGRNSGFMIDLPHNLASRDYAGDADRDRSQTALNREAIAFAADAAQEYGMSEEAFSPSGKINAAATGRGVAHNNDYAAHLQAMGEAHELLDAKAMQDICGSGYYLGGLYTPGTAMLQPALYVRGLAAGLAGSGVLLFENTPVVALAREGRSWRAETPSGTISAGTVVLCVNGHAESFGYFKRRLMHIYLYASMTRSLSSEECAALGGQERWGFTPADPLGTTVRRISGTGGDRIVVRNRFTWAPGRSVAAQRPQSVAHVHDRSFSARFPKLAGIDMEYRWGGLLCLSLNTAPAFGELEPGLYSACCQNGLGTAAGTLSGKLIAEQICGHESASLLAMQSLPAPKRLPPEPFASIGANATMRWGEMRAGKEL</sequence>
<dbReference type="EMBL" id="JAPJZH010000007">
    <property type="protein sequence ID" value="MDA4846354.1"/>
    <property type="molecule type" value="Genomic_DNA"/>
</dbReference>
<dbReference type="Gene3D" id="3.30.9.10">
    <property type="entry name" value="D-Amino Acid Oxidase, subunit A, domain 2"/>
    <property type="match status" value="1"/>
</dbReference>
<feature type="domain" description="FAD dependent oxidoreductase" evidence="2">
    <location>
        <begin position="36"/>
        <end position="398"/>
    </location>
</feature>
<evidence type="ECO:0000313" key="3">
    <source>
        <dbReference type="EMBL" id="MDA4846354.1"/>
    </source>
</evidence>
<comment type="caution">
    <text evidence="3">The sequence shown here is derived from an EMBL/GenBank/DDBJ whole genome shotgun (WGS) entry which is preliminary data.</text>
</comment>
<organism evidence="3 4">
    <name type="scientific">Hoeflea poritis</name>
    <dbReference type="NCBI Taxonomy" id="2993659"/>
    <lineage>
        <taxon>Bacteria</taxon>
        <taxon>Pseudomonadati</taxon>
        <taxon>Pseudomonadota</taxon>
        <taxon>Alphaproteobacteria</taxon>
        <taxon>Hyphomicrobiales</taxon>
        <taxon>Rhizobiaceae</taxon>
        <taxon>Hoeflea</taxon>
    </lineage>
</organism>
<proteinExistence type="predicted"/>
<evidence type="ECO:0000259" key="2">
    <source>
        <dbReference type="Pfam" id="PF01266"/>
    </source>
</evidence>
<evidence type="ECO:0000256" key="1">
    <source>
        <dbReference type="ARBA" id="ARBA00023002"/>
    </source>
</evidence>